<protein>
    <submittedName>
        <fullName evidence="2">SpoIIIAH-like family protein</fullName>
    </submittedName>
</protein>
<evidence type="ECO:0000313" key="3">
    <source>
        <dbReference type="Proteomes" id="UP001222800"/>
    </source>
</evidence>
<dbReference type="Gene3D" id="1.10.287.4300">
    <property type="entry name" value="Stage III sporulation protein AH-like"/>
    <property type="match status" value="1"/>
</dbReference>
<organism evidence="2 3">
    <name type="scientific">Tepidibacter hydrothermalis</name>
    <dbReference type="NCBI Taxonomy" id="3036126"/>
    <lineage>
        <taxon>Bacteria</taxon>
        <taxon>Bacillati</taxon>
        <taxon>Bacillota</taxon>
        <taxon>Clostridia</taxon>
        <taxon>Peptostreptococcales</taxon>
        <taxon>Peptostreptococcaceae</taxon>
        <taxon>Tepidibacter</taxon>
    </lineage>
</organism>
<name>A0ABY8E838_9FIRM</name>
<feature type="transmembrane region" description="Helical" evidence="1">
    <location>
        <begin position="16"/>
        <end position="35"/>
    </location>
</feature>
<evidence type="ECO:0000313" key="2">
    <source>
        <dbReference type="EMBL" id="WFD09056.1"/>
    </source>
</evidence>
<keyword evidence="3" id="KW-1185">Reference proteome</keyword>
<proteinExistence type="predicted"/>
<reference evidence="2 3" key="1">
    <citation type="submission" date="2023-03" db="EMBL/GenBank/DDBJ databases">
        <title>Complete genome sequence of Tepidibacter sp. SWIR-1, isolated from a deep-sea hydrothermal vent.</title>
        <authorList>
            <person name="Li X."/>
        </authorList>
    </citation>
    <scope>NUCLEOTIDE SEQUENCE [LARGE SCALE GENOMIC DNA]</scope>
    <source>
        <strain evidence="2 3">SWIR-1</strain>
    </source>
</reference>
<dbReference type="InterPro" id="IPR038503">
    <property type="entry name" value="SpoIIIAH_sf"/>
</dbReference>
<dbReference type="RefSeq" id="WP_277730977.1">
    <property type="nucleotide sequence ID" value="NZ_CP120733.1"/>
</dbReference>
<dbReference type="EMBL" id="CP120733">
    <property type="protein sequence ID" value="WFD09056.1"/>
    <property type="molecule type" value="Genomic_DNA"/>
</dbReference>
<keyword evidence="1" id="KW-0812">Transmembrane</keyword>
<gene>
    <name evidence="2" type="ORF">P4S50_11730</name>
</gene>
<sequence>MKFKKFNKQFLKSRNFVVCVLVFMLVIVCTVNYQFNKQGMLETSSDLQEYEELLQADNENMDVDKEPVKETANENLETDEIKVVDSNKSEADEKVKETTANITKEMVSKENMQKDTYFIDIKMNREKERGELIEELDAIVKNPSSSKNSIEEASNMKLNLVKFRESELNIESLLTAKGFENPVAYVSENNASVVVDREKLNKDDVAKIFDVVYTQTKLPFENIKIMEYKR</sequence>
<evidence type="ECO:0000256" key="1">
    <source>
        <dbReference type="SAM" id="Phobius"/>
    </source>
</evidence>
<dbReference type="Proteomes" id="UP001222800">
    <property type="component" value="Chromosome"/>
</dbReference>
<keyword evidence="1" id="KW-1133">Transmembrane helix</keyword>
<keyword evidence="1" id="KW-0472">Membrane</keyword>
<dbReference type="Pfam" id="PF12685">
    <property type="entry name" value="SpoIIIAH"/>
    <property type="match status" value="1"/>
</dbReference>
<dbReference type="InterPro" id="IPR024232">
    <property type="entry name" value="SpoIIIAH"/>
</dbReference>
<accession>A0ABY8E838</accession>